<dbReference type="Proteomes" id="UP000694421">
    <property type="component" value="Unplaced"/>
</dbReference>
<reference evidence="2" key="1">
    <citation type="submission" date="2025-08" db="UniProtKB">
        <authorList>
            <consortium name="Ensembl"/>
        </authorList>
    </citation>
    <scope>IDENTIFICATION</scope>
</reference>
<protein>
    <recommendedName>
        <fullName evidence="4">Protein FAM169B</fullName>
    </recommendedName>
</protein>
<evidence type="ECO:0000313" key="3">
    <source>
        <dbReference type="Proteomes" id="UP000694421"/>
    </source>
</evidence>
<evidence type="ECO:0000313" key="2">
    <source>
        <dbReference type="Ensembl" id="ENSSMRP00000028923.1"/>
    </source>
</evidence>
<dbReference type="OMA" id="EDMSHHG"/>
<sequence>MMAAASASATSSQQHPHAESTASACGGQVYPVDVAEGNPEALEAPAQLSHAKLLTEQSSAPEFFCVPGREKIKLETSLMCFLPLYGKNNRHKLLVLMDPQNKNTVLAAYLHGSWWSVEDILKTADPSRDGLKQVQTFEERIVLFTLNCIIFGRLERRLTRDVLFVPHSEKEHAKIFWRNGEATAFYTMKMKGSMCNEHSGETYLLPVLDTMFVRKKFRRCGLGMKMLQDFCQTFAAEDDLGLSTPVSADMYRVCQRFLESNPREQSRLWEVEAPGDWSQRINIWLKIQLEQKCLKQADGSSHMEKIQDDEPGQSVEGQMHKSVDHILKCRITPEEPAELKDGELIAQHQAEVQQYKGIRKRARTEAAAEDAFPKNSRVIS</sequence>
<organism evidence="2 3">
    <name type="scientific">Salvator merianae</name>
    <name type="common">Argentine black and white tegu</name>
    <name type="synonym">Tupinambis merianae</name>
    <dbReference type="NCBI Taxonomy" id="96440"/>
    <lineage>
        <taxon>Eukaryota</taxon>
        <taxon>Metazoa</taxon>
        <taxon>Chordata</taxon>
        <taxon>Craniata</taxon>
        <taxon>Vertebrata</taxon>
        <taxon>Euteleostomi</taxon>
        <taxon>Lepidosauria</taxon>
        <taxon>Squamata</taxon>
        <taxon>Bifurcata</taxon>
        <taxon>Unidentata</taxon>
        <taxon>Episquamata</taxon>
        <taxon>Laterata</taxon>
        <taxon>Teiioidea</taxon>
        <taxon>Teiidae</taxon>
        <taxon>Salvator</taxon>
    </lineage>
</organism>
<feature type="compositionally biased region" description="Low complexity" evidence="1">
    <location>
        <begin position="1"/>
        <end position="12"/>
    </location>
</feature>
<keyword evidence="3" id="KW-1185">Reference proteome</keyword>
<dbReference type="AlphaFoldDB" id="A0A8D0EB62"/>
<evidence type="ECO:0008006" key="4">
    <source>
        <dbReference type="Google" id="ProtNLM"/>
    </source>
</evidence>
<dbReference type="Ensembl" id="ENSSMRT00000033758.1">
    <property type="protein sequence ID" value="ENSSMRP00000028923.1"/>
    <property type="gene ID" value="ENSSMRG00000022267.1"/>
</dbReference>
<dbReference type="PANTHER" id="PTHR22442">
    <property type="match status" value="1"/>
</dbReference>
<evidence type="ECO:0000256" key="1">
    <source>
        <dbReference type="SAM" id="MobiDB-lite"/>
    </source>
</evidence>
<accession>A0A8D0EB62</accession>
<name>A0A8D0EB62_SALMN</name>
<dbReference type="GeneTree" id="ENSGT00510000048902"/>
<dbReference type="PANTHER" id="PTHR22442:SF4">
    <property type="entry name" value="PROTEIN FAM169BP"/>
    <property type="match status" value="1"/>
</dbReference>
<feature type="region of interest" description="Disordered" evidence="1">
    <location>
        <begin position="1"/>
        <end position="23"/>
    </location>
</feature>
<dbReference type="InterPro" id="IPR029625">
    <property type="entry name" value="FAM169"/>
</dbReference>
<reference evidence="2" key="2">
    <citation type="submission" date="2025-09" db="UniProtKB">
        <authorList>
            <consortium name="Ensembl"/>
        </authorList>
    </citation>
    <scope>IDENTIFICATION</scope>
</reference>
<proteinExistence type="predicted"/>